<accession>A0A1Y1XLP0</accession>
<evidence type="ECO:0000313" key="4">
    <source>
        <dbReference type="EMBL" id="ORX86615.1"/>
    </source>
</evidence>
<keyword evidence="5" id="KW-1185">Reference proteome</keyword>
<feature type="compositionally biased region" description="Polar residues" evidence="1">
    <location>
        <begin position="271"/>
        <end position="288"/>
    </location>
</feature>
<dbReference type="OrthoDB" id="2133419at2759"/>
<feature type="signal peptide" evidence="2">
    <location>
        <begin position="1"/>
        <end position="19"/>
    </location>
</feature>
<dbReference type="Proteomes" id="UP000193944">
    <property type="component" value="Unassembled WGS sequence"/>
</dbReference>
<keyword evidence="2" id="KW-0732">Signal</keyword>
<dbReference type="InterPro" id="IPR001480">
    <property type="entry name" value="Bulb-type_lectin_dom"/>
</dbReference>
<reference evidence="4 5" key="2">
    <citation type="submission" date="2016-08" db="EMBL/GenBank/DDBJ databases">
        <title>Pervasive Adenine N6-methylation of Active Genes in Fungi.</title>
        <authorList>
            <consortium name="DOE Joint Genome Institute"/>
            <person name="Mondo S.J."/>
            <person name="Dannebaum R.O."/>
            <person name="Kuo R.C."/>
            <person name="Labutti K."/>
            <person name="Haridas S."/>
            <person name="Kuo A."/>
            <person name="Salamov A."/>
            <person name="Ahrendt S.R."/>
            <person name="Lipzen A."/>
            <person name="Sullivan W."/>
            <person name="Andreopoulos W.B."/>
            <person name="Clum A."/>
            <person name="Lindquist E."/>
            <person name="Daum C."/>
            <person name="Ramamoorthy G.K."/>
            <person name="Gryganskyi A."/>
            <person name="Culley D."/>
            <person name="Magnuson J.K."/>
            <person name="James T.Y."/>
            <person name="O'Malley M.A."/>
            <person name="Stajich J.E."/>
            <person name="Spatafora J.W."/>
            <person name="Visel A."/>
            <person name="Grigoriev I.V."/>
        </authorList>
    </citation>
    <scope>NUCLEOTIDE SEQUENCE [LARGE SCALE GENOMIC DNA]</scope>
    <source>
        <strain evidence="4 5">S4</strain>
    </source>
</reference>
<proteinExistence type="predicted"/>
<feature type="compositionally biased region" description="Low complexity" evidence="1">
    <location>
        <begin position="588"/>
        <end position="608"/>
    </location>
</feature>
<dbReference type="InterPro" id="IPR035992">
    <property type="entry name" value="Ricin_B-like_lectins"/>
</dbReference>
<protein>
    <recommendedName>
        <fullName evidence="3">Bulb-type lectin domain-containing protein</fullName>
    </recommendedName>
</protein>
<dbReference type="PROSITE" id="PS50927">
    <property type="entry name" value="BULB_LECTIN"/>
    <property type="match status" value="1"/>
</dbReference>
<comment type="caution">
    <text evidence="4">The sequence shown here is derived from an EMBL/GenBank/DDBJ whole genome shotgun (WGS) entry which is preliminary data.</text>
</comment>
<dbReference type="EMBL" id="MCFG01000019">
    <property type="protein sequence ID" value="ORX86615.1"/>
    <property type="molecule type" value="Genomic_DNA"/>
</dbReference>
<dbReference type="SUPFAM" id="SSF50370">
    <property type="entry name" value="Ricin B-like lectins"/>
    <property type="match status" value="1"/>
</dbReference>
<dbReference type="InterPro" id="IPR000772">
    <property type="entry name" value="Ricin_B_lectin"/>
</dbReference>
<dbReference type="SUPFAM" id="SSF51110">
    <property type="entry name" value="alpha-D-mannose-specific plant lectins"/>
    <property type="match status" value="1"/>
</dbReference>
<dbReference type="PROSITE" id="PS50231">
    <property type="entry name" value="RICIN_B_LECTIN"/>
    <property type="match status" value="1"/>
</dbReference>
<organism evidence="4 5">
    <name type="scientific">Anaeromyces robustus</name>
    <dbReference type="NCBI Taxonomy" id="1754192"/>
    <lineage>
        <taxon>Eukaryota</taxon>
        <taxon>Fungi</taxon>
        <taxon>Fungi incertae sedis</taxon>
        <taxon>Chytridiomycota</taxon>
        <taxon>Chytridiomycota incertae sedis</taxon>
        <taxon>Neocallimastigomycetes</taxon>
        <taxon>Neocallimastigales</taxon>
        <taxon>Neocallimastigaceae</taxon>
        <taxon>Anaeromyces</taxon>
    </lineage>
</organism>
<dbReference type="SMART" id="SM00108">
    <property type="entry name" value="B_lectin"/>
    <property type="match status" value="1"/>
</dbReference>
<feature type="region of interest" description="Disordered" evidence="1">
    <location>
        <begin position="635"/>
        <end position="669"/>
    </location>
</feature>
<feature type="region of interest" description="Disordered" evidence="1">
    <location>
        <begin position="271"/>
        <end position="323"/>
    </location>
</feature>
<feature type="compositionally biased region" description="Basic and acidic residues" evidence="1">
    <location>
        <begin position="289"/>
        <end position="316"/>
    </location>
</feature>
<feature type="domain" description="Bulb-type lectin" evidence="3">
    <location>
        <begin position="1023"/>
        <end position="1144"/>
    </location>
</feature>
<evidence type="ECO:0000259" key="3">
    <source>
        <dbReference type="PROSITE" id="PS50927"/>
    </source>
</evidence>
<sequence length="1787" mass="202125">MLGFNFALILINLFKANYAVKFTVYNFNGIYDIIDPYVNNSTLTTPEDVANYMGPSIYGVSFKDNTTIVDSFGNYHVFNDTIFSKIKKHNKHHKKVTRKVDNEVREINNLSSLSDYKEYYNKLYNQTFASKPKCIPLTSVNPAYNPYHESLTIGVEKSNIIYTEGYPLFDNPDVILESSNLDFCLSIDGNKGVSTTCTIRVSTTIEDSLTVSNSEGKSYNRSYGVVKSTTNSFADEISNTIDLAKSFSESNVISQSESDTNSNALEMATTITNSKSQSETDDTSQTHTNTHDESYVHAINSEDSHTRTEGGEHSEENNWNNYSETSHMNEYSRMDINDYNKNKRFRRNNNKILNKRLLGIGTDEVNAAANVVSAGAAVASAKAAFDANKIAENSNAIAERGNGIAEAANVIAANSTEAAYQANDIARYSNTIAEAANGIAEKGNKIAEAANKIAEDGNKIAREANGIAREGNAIARESNGIAREANGIAREGNAIAREGNNIARAANAIAKEGNEIARESNYIAKEANGIASYANVIAERAIVSQEEIARQDRELQIKLSEQEAALQRELSKSQQNHELNVALAGTRSTSTNNSNGSSKGGSKSDSNNWSNAYTSSSGISDSWSNSNGYSDSYVTGHSETNTSEHSQSDMISNSLSNSYTKEKGWSSENSVSNSFSMANTYGKTVSYSDTDTQSVDESKEYSINVSYEKSTSISKTYEKSIAVNFAPTENGCFKPALIPKLLTEVTIWACADYDEDGELVINYNKVYDVIEAHANKDTMTTLISCDYENDDSMYNTFNSNLVAADYFTDNKNAIISGMSLTVGEFISGKNKKWYFGLLDDGTLALTKGSFNSNTVRWSNQLSEIQYYNPKFEINVNGHLIITAESSIFSSSIIENEDISNYIQEKYFYKKNEPERIIIWDSLPKHLPFNVGYYGPTGYTLVLTDYPKNDNVRLTLYDEVGIKIWEIYKTGDSSNFAEYIGYPFPYEYNIPLNSELITVSDSINNKNDLHIKLDKNIKYKYTGEIELNCDNFLEKNDALSSNNGIYKFTLQETGNLVIKEGKRTMWSSLTANIDGFTAPYKLSFSPLGELILRDSHNFILWQTYNYNIMDNFKNGNEDIYKLVMTDDGELMIIDSNDEKIWSSLPYEVLNSHMKYTKPAVYSMAECNENNRVPFNYYIFSQPIIYNDIVIEKSENQNGIETRNEKTIHIEKNYYYNILPNEKLISIYKATLFIDNDKLLFNKNTVYTDSDKYIQLIAKCNNNAKINELVLENDKIYLKCNNNKNVVIANLVASEYYKLEIRYDRYLLEPVLVIIDTNTNSIEWSSNSVKFLNYIENNLVIDRYNQITISNNITTFDRLYSKDGNKDKFVYMSNENGLELEKGSFDTIREISLTDDSMLIDGIPFIKNVPNMKIVYDGANDKLINYSNNNIVWELYGNKTCNSIISNDNECNALYSVNSVKVNDDKLHLVPLGLFINTNYFNMTDYILEKQYKDVNNQTLEKYYYNVIYSFKVTDSGSLIINDKITIFEDESKNLRKPYRLEIINNNLYLRNSVDQFLWSTNNLYPSNRTINSNTIRNGEKLFDNERLKYSSYLTLYDNRNNAISPLYISNSKNKNMFIRCDDKNNSIVLDDGNVTCNNNSNSQVWSFWDKNPSDIISAEAHTVLIYNKKLNKCLYSDSSRNTRPKINDCTNSDEAKWSIPVSGDGFYRSFYNDLCLYVTDINKGNIVMRECDSNSIILDINDSYNGNSIVSPLNEDKCLGLMNNNNNNANLSYCDKRKDDQYWEIITV</sequence>
<name>A0A1Y1XLP0_9FUNG</name>
<dbReference type="Gene3D" id="2.80.10.50">
    <property type="match status" value="1"/>
</dbReference>
<feature type="region of interest" description="Disordered" evidence="1">
    <location>
        <begin position="583"/>
        <end position="608"/>
    </location>
</feature>
<dbReference type="Pfam" id="PF00652">
    <property type="entry name" value="Ricin_B_lectin"/>
    <property type="match status" value="1"/>
</dbReference>
<evidence type="ECO:0000313" key="5">
    <source>
        <dbReference type="Proteomes" id="UP000193944"/>
    </source>
</evidence>
<feature type="chain" id="PRO_5013118779" description="Bulb-type lectin domain-containing protein" evidence="2">
    <location>
        <begin position="20"/>
        <end position="1787"/>
    </location>
</feature>
<dbReference type="CDD" id="cd00161">
    <property type="entry name" value="beta-trefoil_Ricin-like"/>
    <property type="match status" value="1"/>
</dbReference>
<feature type="compositionally biased region" description="Polar residues" evidence="1">
    <location>
        <begin position="635"/>
        <end position="659"/>
    </location>
</feature>
<gene>
    <name evidence="4" type="ORF">BCR32DRAFT_240880</name>
</gene>
<reference evidence="4 5" key="1">
    <citation type="submission" date="2016-08" db="EMBL/GenBank/DDBJ databases">
        <title>A Parts List for Fungal Cellulosomes Revealed by Comparative Genomics.</title>
        <authorList>
            <consortium name="DOE Joint Genome Institute"/>
            <person name="Haitjema C.H."/>
            <person name="Gilmore S.P."/>
            <person name="Henske J.K."/>
            <person name="Solomon K.V."/>
            <person name="De Groot R."/>
            <person name="Kuo A."/>
            <person name="Mondo S.J."/>
            <person name="Salamov A.A."/>
            <person name="Labutti K."/>
            <person name="Zhao Z."/>
            <person name="Chiniquy J."/>
            <person name="Barry K."/>
            <person name="Brewer H.M."/>
            <person name="Purvine S.O."/>
            <person name="Wright A.T."/>
            <person name="Boxma B."/>
            <person name="Van Alen T."/>
            <person name="Hackstein J.H."/>
            <person name="Baker S.E."/>
            <person name="Grigoriev I.V."/>
            <person name="O'Malley M.A."/>
        </authorList>
    </citation>
    <scope>NUCLEOTIDE SEQUENCE [LARGE SCALE GENOMIC DNA]</scope>
    <source>
        <strain evidence="4 5">S4</strain>
    </source>
</reference>
<evidence type="ECO:0000256" key="1">
    <source>
        <dbReference type="SAM" id="MobiDB-lite"/>
    </source>
</evidence>
<evidence type="ECO:0000256" key="2">
    <source>
        <dbReference type="SAM" id="SignalP"/>
    </source>
</evidence>
<dbReference type="Gene3D" id="2.90.10.30">
    <property type="match status" value="1"/>
</dbReference>
<dbReference type="InterPro" id="IPR036426">
    <property type="entry name" value="Bulb-type_lectin_dom_sf"/>
</dbReference>